<feature type="compositionally biased region" description="Pro residues" evidence="1">
    <location>
        <begin position="162"/>
        <end position="174"/>
    </location>
</feature>
<dbReference type="Proteomes" id="UP001498421">
    <property type="component" value="Unassembled WGS sequence"/>
</dbReference>
<dbReference type="EMBL" id="JAZAVK010000013">
    <property type="protein sequence ID" value="KAK7431237.1"/>
    <property type="molecule type" value="Genomic_DNA"/>
</dbReference>
<feature type="compositionally biased region" description="Low complexity" evidence="1">
    <location>
        <begin position="120"/>
        <end position="129"/>
    </location>
</feature>
<name>A0ABR1IEH5_9HYPO</name>
<feature type="compositionally biased region" description="Polar residues" evidence="1">
    <location>
        <begin position="75"/>
        <end position="119"/>
    </location>
</feature>
<feature type="compositionally biased region" description="Basic and acidic residues" evidence="1">
    <location>
        <begin position="610"/>
        <end position="634"/>
    </location>
</feature>
<evidence type="ECO:0000313" key="3">
    <source>
        <dbReference type="Proteomes" id="UP001498421"/>
    </source>
</evidence>
<reference evidence="2 3" key="1">
    <citation type="journal article" date="2025" name="Microbiol. Resour. Announc.">
        <title>Draft genome sequences for Neonectria magnoliae and Neonectria punicea, canker pathogens of Liriodendron tulipifera and Acer saccharum in West Virginia.</title>
        <authorList>
            <person name="Petronek H.M."/>
            <person name="Kasson M.T."/>
            <person name="Metheny A.M."/>
            <person name="Stauder C.M."/>
            <person name="Lovett B."/>
            <person name="Lynch S.C."/>
            <person name="Garnas J.R."/>
            <person name="Kasson L.R."/>
            <person name="Stajich J.E."/>
        </authorList>
    </citation>
    <scope>NUCLEOTIDE SEQUENCE [LARGE SCALE GENOMIC DNA]</scope>
    <source>
        <strain evidence="2 3">NRRL 64651</strain>
    </source>
</reference>
<protein>
    <submittedName>
        <fullName evidence="2">Uncharacterized protein</fullName>
    </submittedName>
</protein>
<accession>A0ABR1IEH5</accession>
<feature type="region of interest" description="Disordered" evidence="1">
    <location>
        <begin position="530"/>
        <end position="634"/>
    </location>
</feature>
<evidence type="ECO:0000256" key="1">
    <source>
        <dbReference type="SAM" id="MobiDB-lite"/>
    </source>
</evidence>
<comment type="caution">
    <text evidence="2">The sequence shown here is derived from an EMBL/GenBank/DDBJ whole genome shotgun (WGS) entry which is preliminary data.</text>
</comment>
<proteinExistence type="predicted"/>
<gene>
    <name evidence="2" type="ORF">QQZ08_002278</name>
</gene>
<organism evidence="2 3">
    <name type="scientific">Neonectria magnoliae</name>
    <dbReference type="NCBI Taxonomy" id="2732573"/>
    <lineage>
        <taxon>Eukaryota</taxon>
        <taxon>Fungi</taxon>
        <taxon>Dikarya</taxon>
        <taxon>Ascomycota</taxon>
        <taxon>Pezizomycotina</taxon>
        <taxon>Sordariomycetes</taxon>
        <taxon>Hypocreomycetidae</taxon>
        <taxon>Hypocreales</taxon>
        <taxon>Nectriaceae</taxon>
        <taxon>Neonectria</taxon>
    </lineage>
</organism>
<evidence type="ECO:0000313" key="2">
    <source>
        <dbReference type="EMBL" id="KAK7431237.1"/>
    </source>
</evidence>
<keyword evidence="3" id="KW-1185">Reference proteome</keyword>
<feature type="region of interest" description="Disordered" evidence="1">
    <location>
        <begin position="59"/>
        <end position="198"/>
    </location>
</feature>
<sequence>MSLASSPPRDIVEMLAQRTLTSIPKDQQKLLEEPNSWAIDLKNKPHGLANVPGHVLETAKQAYIAQKKAERGPRSPSSTQGPTQGPTQARTRSDSRGSSPPASTPSPNQSNVRRTQNGHSGSPPLSSSPEKPIRWSQSPIRDLPLPQIAAESSIVRETPKAPMAPPPRPVPPFSFPSSDGPEEDLEVELPQPQVHPDDPINRAAARLEATVQSPIPSGTWTMDTPPCAQPTHTSQCVIPNTVVAEPAARDHPPEPRRERRMKAIQFNDKTPRKFQAGMNRLAPTKTFSEIDSSISTSPSSVIPATFEEPLTQGSILQSVEVTKEIDIDDDGYDQENDEMEVIIEQSQVQAPVAGSHQSQRSVQSIPPPLPPQISPTADIEPFQAFKFAYPTYTENYSGTLWEFIKACVALNWLRKRRQLRECLYDDFIRAFADYQDYVSNAGPGQEALVAIEWFNNLPGPAVFSNMMVTKENLSYILDSYPKEVAKARNMITEDDDSEVEVIRVSKPIPMKASVEEAALEIRRGLDLDSSMDVDHRKPTQRPISTPALTSTSRPRPILTQVPPPPSPAWSPTVHPSTIATPATRAKRPRSSQYFDKLASGASFKATPRRRTAEERAKLKEHFEKRMKKRAEAQL</sequence>
<feature type="compositionally biased region" description="Polar residues" evidence="1">
    <location>
        <begin position="541"/>
        <end position="553"/>
    </location>
</feature>